<dbReference type="Proteomes" id="UP000265560">
    <property type="component" value="Chromosome"/>
</dbReference>
<dbReference type="InterPro" id="IPR011049">
    <property type="entry name" value="Serralysin-like_metalloprot_C"/>
</dbReference>
<dbReference type="RefSeq" id="WP_119894594.1">
    <property type="nucleotide sequence ID" value="NZ_CP032419.1"/>
</dbReference>
<organism evidence="3 4">
    <name type="scientific">Pseudomonas cavernae</name>
    <dbReference type="NCBI Taxonomy" id="2320867"/>
    <lineage>
        <taxon>Bacteria</taxon>
        <taxon>Pseudomonadati</taxon>
        <taxon>Pseudomonadota</taxon>
        <taxon>Gammaproteobacteria</taxon>
        <taxon>Pseudomonadales</taxon>
        <taxon>Pseudomonadaceae</taxon>
        <taxon>Pseudomonas</taxon>
    </lineage>
</organism>
<dbReference type="EMBL" id="CP032419">
    <property type="protein sequence ID" value="AYC33939.1"/>
    <property type="molecule type" value="Genomic_DNA"/>
</dbReference>
<dbReference type="Pfam" id="PF17963">
    <property type="entry name" value="Big_9"/>
    <property type="match status" value="2"/>
</dbReference>
<evidence type="ECO:0000313" key="4">
    <source>
        <dbReference type="Proteomes" id="UP000265560"/>
    </source>
</evidence>
<dbReference type="InterPro" id="IPR018511">
    <property type="entry name" value="Hemolysin-typ_Ca-bd_CS"/>
</dbReference>
<keyword evidence="1" id="KW-0106">Calcium</keyword>
<dbReference type="NCBIfam" id="TIGR01965">
    <property type="entry name" value="VCBS_repeat"/>
    <property type="match status" value="1"/>
</dbReference>
<dbReference type="NCBIfam" id="NF012211">
    <property type="entry name" value="tand_rpt_95"/>
    <property type="match status" value="20"/>
</dbReference>
<dbReference type="Pfam" id="PF00353">
    <property type="entry name" value="HemolysinCabind"/>
    <property type="match status" value="2"/>
</dbReference>
<protein>
    <submittedName>
        <fullName evidence="3">Retention module-containing protein</fullName>
    </submittedName>
</protein>
<dbReference type="InterPro" id="IPR019960">
    <property type="entry name" value="T1SS_VCA0849"/>
</dbReference>
<dbReference type="Gene3D" id="2.60.40.2810">
    <property type="match status" value="1"/>
</dbReference>
<sequence length="2982" mass="294620">MSSVVAIVKNVVGQVIALSQEGAQRLLIEGDRLFKGEQLMTGAEGRVSLELANGQTVDLGRDSQWSAANASAPAPAPTAASADSDITQLQQAIAAGVDPTTELEATAAGPSAAGTGGAAGSGHSFVVLDATAQSVEATIGFATQELGNAGDALAPNDNGNNFAPVFVDANGAPLGADLQISTNEDTRVAGSLIARDPNGDQLTYSAINAPSHGSLTLTVTGEWAYTPNPNFNGQDSFQVQVSDNRGGSDTLTVNVGVAPVNDAPLAANDSASTAEDTPVTIDVLGNDSDVDGNPLSVSGASASHGTVTINANGSLVYTPNANYVGSDTITYSIDDGQGGSASATVAVTVTPLNDAPGTADVTAGGAEDSVISVALGGTDSDGTVANFQLVGVPAQGNFYSDAAATQLLTTASLISASGNGATIYFKPDADWNGSTTFTYTAVDNAGLADATPATGTITVASVNDAPGTNDVTAGGAEDNVISVALSGTDSDGTVANFQLVGVPAQGNFYSDAAATQLLTTASLISASGNGATIYFKPDADWNGSTTFTYTAVDNAGLADATPATGTITVASVNDAPGTNDVTAGGAEDNVISVALSGTDSDGTVANFQLVGVPAQGNFYSDAAATQLLTTASLISASGNGATIYFKPDADWNGSTTFTYTAVDNAGLADATPATGTITVASVNDAPGTNDVTAGGAEDNVISVALSGTDSDGTVANFQLVGVPAQGNFYSDAAATQLLTTASLISASGNGATIYFKPDADWNGSTTFTYTAVDNAGLADATPATGTITVASVNDAPGTNDVTAGGAEDNVISVALSGTDSDGTVANFQLVGVPAQGNFYSDAAATQLLTTASLISASGNGATIYFKPDADWNGSTTFTYTAVDNAGLADATPATGTITVASVNDAPGTNDVTAGGAEDNVISVALSGTDSDGTVANFQLVGVPAQGNFYSDAAATQLLTTASLISASGNGATIYFKPDADWNGSTTFTYTAVDNAGLADATPATGTITVASVNDAPGTNDVTAGGAEDNVISVALSGTDSDGTVANFQLVGVPAQGNFYSDAAATQLLTTASLISASGNGATIYFKPDADWNGSTTFTYTAVDNAGLADATPATGTITVASVNDAPGTNDVTAGGAEDNVISVALSGTDSDGTVANFQLVGVPAQGNFYSDAAATQLLTTASLISASGNGATIYFKPDADWNGSTTFTYTAVDNAGLADATPATGTITVASVNDAPGTNDVTAGGAEDNVISVALSGTDSDGTVANFQLVGVPAQGNFYSDAAATQLLTTASLISASGNGATIYFKPDADWNGSTTFTYTAVDNAGLADATPATGTITVASVNDAPGTNDVTAGGAEDNVISVALSGTDSDGTVANFQLVGVPAQGNFYSDAAATQLLTTASLISASGNGATIYFKPDADWNGSTTFTYTAVDNAGLADATPATGTITVASVNDAPGTNDVTAGGAEDNVISVALSGTDSDGTVANFQLVGVPAQGNFYSDAAATQLLTTASLISASGNGATIYFKPDADWNGSTTFTYTAVDNAGLADATPATGTITVASVNDAPGTNDVTAGGAEDNVISVALSGTDSDGTVANFQLVGVPAQGNFYSDAAATQLLTTASLISASGNGATIYFKPDADWNGSTTFTYTAVDNAGLADATPATGTITVASVNDAPGTNDVTAGGAEDNVISVALSGTDSDGTVANFQLVGVPAQGNFYSDAAATQLLTTASLISASGNGATIYFKPDADWNGSTTFTYTAVDNAGLADATPATGTITVASVNDAPGTNDVTAGGAEDNVISVALSGTDSDGTVANFQLVGVPAQGNFYSDAAATQLLTTASLISASGNGATIYFKPDADWNGSTTFTYTAVDNAGLADATPATGTITVASVNDAPGTNDVTAGGAEDNVISVALSGTDSDGTVANFQLVGVPAQGNFYSDAAATQLLTTASLISASGNGATIYFKPDADWNGSTTFTYTAVDNAGLADATPATGTITVASVNDAPGTADVTAGGAEDNVISVALSGTDSDGTVANFQLVGVPAQGNFYSDAAATQLLTTASLISASGNGATIYFKPDADWNGSTTFTYTAVDNAGLADATPATGTITVASVNDAPGTNDVTAGGAEDSVISVALGGTDSDGTVANFQLVGVPAQGNFYSDAAATQLLTTASLISTSGNGATIYFKPDADWNGSTTFTYTAVDNAGLADATPATGTITVASVNDAPGTNDVTAGGAEDSVISVALGGTDSDGTVANFQLVGVPAQGNFYSDAAATQLLTTASLISASGNGATIYFKPDADWNGSTTFTYTAVDNAGLADATPATGTITVASVNDAPVNTLPASYTVNEDTPLKLSGMSVTDVDAASGAISVTLAVVSGTITAAAAAGITVTGSGTGSVVLSGTLTEINAYLAAPATQPTYTPVLNASGTVTLTMTTNDGGNTGAGGALTDSDTATITVNPVADAVPGSDVSVVIGTPLTNTITSSDSGNVDGKTSYTFGNGVTISTGGNGAFSWGNGNDLGVNGPLDNGNTGQRIEGNETIGFTFPYGMQYMAMGLKNANDDSVLVRSGLEVGDLTSGNLSGKITSTGGVFSKDTLKVSLVLDVLNDGVTSTVTLSEPVNPDGTWSVSYSGVTGTITKATVESYIDGSQFNQGGNGSANFTYSISSDMQSLSIAQDTSNTFKQKNNGFQIDYIAVDASPSGLTSYSYPVDLYAVIQDTVGTAETFTSLTLSALPAGSIISVVRDGTYQEIAPNALGEYDLSAYTSLLSTPTTTAGTDKIYLTSNSALPSGFAPTLTLEVSDGSSSTAKTIIGGSGDSTFAGGSGNDYISGGAGSDSISGAAGNDTLAGGTGNDILIGGDGNDLLIGGTGNDELQGGAGADTFVWKAGDTGNDVIKNFNAAQGDRIDLSDLLPDTASNDLLSYLKVDTAASTLQVSASGNVDTSADVTIQLEGVNLGDYGANPSAIINSLVAGADPLVKTEHS</sequence>
<feature type="compositionally biased region" description="Low complexity" evidence="2">
    <location>
        <begin position="66"/>
        <end position="82"/>
    </location>
</feature>
<dbReference type="NCBIfam" id="NF033682">
    <property type="entry name" value="retention_LapA"/>
    <property type="match status" value="1"/>
</dbReference>
<dbReference type="GO" id="GO:0005509">
    <property type="term" value="F:calcium ion binding"/>
    <property type="evidence" value="ECO:0007669"/>
    <property type="project" value="InterPro"/>
</dbReference>
<reference evidence="4" key="1">
    <citation type="submission" date="2018-09" db="EMBL/GenBank/DDBJ databases">
        <authorList>
            <person name="Zhu H."/>
        </authorList>
    </citation>
    <scope>NUCLEOTIDE SEQUENCE [LARGE SCALE GENOMIC DNA]</scope>
    <source>
        <strain evidence="4">K2W31S-8</strain>
    </source>
</reference>
<name>A0A385Z3U0_9PSED</name>
<gene>
    <name evidence="3" type="ORF">D3880_16920</name>
</gene>
<evidence type="ECO:0000256" key="1">
    <source>
        <dbReference type="ARBA" id="ARBA00022837"/>
    </source>
</evidence>
<dbReference type="PROSITE" id="PS00330">
    <property type="entry name" value="HEMOLYSIN_CALCIUM"/>
    <property type="match status" value="3"/>
</dbReference>
<evidence type="ECO:0000313" key="3">
    <source>
        <dbReference type="EMBL" id="AYC33939.1"/>
    </source>
</evidence>
<dbReference type="OrthoDB" id="9813456at2"/>
<dbReference type="PRINTS" id="PR00313">
    <property type="entry name" value="CABNDNGRPT"/>
</dbReference>
<dbReference type="InterPro" id="IPR010221">
    <property type="entry name" value="VCBS_dom"/>
</dbReference>
<dbReference type="Gene3D" id="2.60.40.3440">
    <property type="match status" value="1"/>
</dbReference>
<dbReference type="InterPro" id="IPR001343">
    <property type="entry name" value="Hemolysn_Ca-bd"/>
</dbReference>
<dbReference type="KEGG" id="pcav:D3880_16920"/>
<evidence type="ECO:0000256" key="2">
    <source>
        <dbReference type="SAM" id="MobiDB-lite"/>
    </source>
</evidence>
<dbReference type="SUPFAM" id="SSF51120">
    <property type="entry name" value="beta-Roll"/>
    <property type="match status" value="1"/>
</dbReference>
<dbReference type="NCBIfam" id="TIGR03661">
    <property type="entry name" value="T1SS_VCA0849"/>
    <property type="match status" value="1"/>
</dbReference>
<accession>A0A385Z3U0</accession>
<keyword evidence="4" id="KW-1185">Reference proteome</keyword>
<proteinExistence type="predicted"/>
<feature type="region of interest" description="Disordered" evidence="2">
    <location>
        <begin position="66"/>
        <end position="85"/>
    </location>
</feature>
<dbReference type="InterPro" id="IPR047777">
    <property type="entry name" value="LapA-like_RM"/>
</dbReference>